<proteinExistence type="predicted"/>
<accession>A0A0F9C2X0</accession>
<name>A0A0F9C2X0_9ZZZZ</name>
<sequence>MADITDIMEELDKLYHYACDLIPKDVTHSLGYKKERLKQTIEDVINSLK</sequence>
<reference evidence="1" key="1">
    <citation type="journal article" date="2015" name="Nature">
        <title>Complex archaea that bridge the gap between prokaryotes and eukaryotes.</title>
        <authorList>
            <person name="Spang A."/>
            <person name="Saw J.H."/>
            <person name="Jorgensen S.L."/>
            <person name="Zaremba-Niedzwiedzka K."/>
            <person name="Martijn J."/>
            <person name="Lind A.E."/>
            <person name="van Eijk R."/>
            <person name="Schleper C."/>
            <person name="Guy L."/>
            <person name="Ettema T.J."/>
        </authorList>
    </citation>
    <scope>NUCLEOTIDE SEQUENCE</scope>
</reference>
<protein>
    <submittedName>
        <fullName evidence="1">Uncharacterized protein</fullName>
    </submittedName>
</protein>
<dbReference type="EMBL" id="LAZR01038033">
    <property type="protein sequence ID" value="KKL20607.1"/>
    <property type="molecule type" value="Genomic_DNA"/>
</dbReference>
<gene>
    <name evidence="1" type="ORF">LCGC14_2453810</name>
</gene>
<organism evidence="1">
    <name type="scientific">marine sediment metagenome</name>
    <dbReference type="NCBI Taxonomy" id="412755"/>
    <lineage>
        <taxon>unclassified sequences</taxon>
        <taxon>metagenomes</taxon>
        <taxon>ecological metagenomes</taxon>
    </lineage>
</organism>
<evidence type="ECO:0000313" key="1">
    <source>
        <dbReference type="EMBL" id="KKL20607.1"/>
    </source>
</evidence>
<dbReference type="AlphaFoldDB" id="A0A0F9C2X0"/>
<comment type="caution">
    <text evidence="1">The sequence shown here is derived from an EMBL/GenBank/DDBJ whole genome shotgun (WGS) entry which is preliminary data.</text>
</comment>